<dbReference type="OrthoDB" id="9815782at2"/>
<evidence type="ECO:0000313" key="9">
    <source>
        <dbReference type="EMBL" id="PPE03729.1"/>
    </source>
</evidence>
<dbReference type="PANTHER" id="PTHR43390">
    <property type="entry name" value="SIGNAL PEPTIDASE I"/>
    <property type="match status" value="1"/>
</dbReference>
<dbReference type="Proteomes" id="UP000239425">
    <property type="component" value="Unassembled WGS sequence"/>
</dbReference>
<dbReference type="InterPro" id="IPR000223">
    <property type="entry name" value="Pept_S26A_signal_pept_1"/>
</dbReference>
<protein>
    <recommendedName>
        <fullName evidence="4 7">Signal peptidase I</fullName>
        <ecNumber evidence="3 7">3.4.21.89</ecNumber>
    </recommendedName>
</protein>
<sequence length="264" mass="30368">MFSFQKKKSRENSVLSWINAILLVIIIRSVVFSPYRIPTGSMIPTLLVGDHIVVTKFNYGLCRFSFLFSQWIDYFSGRVAVLDRPKRGDIVVFTCPKNFSMDYVKRLVGLPGDKVQMKEGMLYINGVVCPVKKLSEGYKAYDGESFVEGDVYTREFPVARLDKQGKVHESGKKIFHKMLKLKPFGAARYDNTKEFLVPENHYFFQGDNQDGSGDSRGEDLGYVYADYLLGPAEIVFFSLGDKFTLVKPWTWWSLRLERIGTWVR</sequence>
<keyword evidence="10" id="KW-1185">Reference proteome</keyword>
<comment type="similarity">
    <text evidence="2 7">Belongs to the peptidase S26 family.</text>
</comment>
<dbReference type="SUPFAM" id="SSF51306">
    <property type="entry name" value="LexA/Signal peptidase"/>
    <property type="match status" value="1"/>
</dbReference>
<dbReference type="PANTHER" id="PTHR43390:SF1">
    <property type="entry name" value="CHLOROPLAST PROCESSING PEPTIDASE"/>
    <property type="match status" value="1"/>
</dbReference>
<feature type="transmembrane region" description="Helical" evidence="7">
    <location>
        <begin position="12"/>
        <end position="35"/>
    </location>
</feature>
<evidence type="ECO:0000256" key="5">
    <source>
        <dbReference type="ARBA" id="ARBA00022801"/>
    </source>
</evidence>
<evidence type="ECO:0000256" key="6">
    <source>
        <dbReference type="PIRSR" id="PIRSR600223-1"/>
    </source>
</evidence>
<evidence type="ECO:0000259" key="8">
    <source>
        <dbReference type="Pfam" id="PF10502"/>
    </source>
</evidence>
<keyword evidence="7" id="KW-0812">Transmembrane</keyword>
<name>A0A2S5R8R7_9PROT</name>
<feature type="domain" description="Peptidase S26" evidence="8">
    <location>
        <begin position="13"/>
        <end position="236"/>
    </location>
</feature>
<dbReference type="Pfam" id="PF10502">
    <property type="entry name" value="Peptidase_S26"/>
    <property type="match status" value="1"/>
</dbReference>
<dbReference type="PRINTS" id="PR00727">
    <property type="entry name" value="LEADERPTASE"/>
</dbReference>
<dbReference type="EMBL" id="PHHC01000082">
    <property type="protein sequence ID" value="PPE03729.1"/>
    <property type="molecule type" value="Genomic_DNA"/>
</dbReference>
<comment type="subcellular location">
    <subcellularLocation>
        <location evidence="7">Membrane</location>
        <topology evidence="7">Single-pass type II membrane protein</topology>
    </subcellularLocation>
</comment>
<keyword evidence="7" id="KW-1133">Transmembrane helix</keyword>
<comment type="caution">
    <text evidence="9">The sequence shown here is derived from an EMBL/GenBank/DDBJ whole genome shotgun (WGS) entry which is preliminary data.</text>
</comment>
<accession>A0A2S5R8R7</accession>
<evidence type="ECO:0000256" key="1">
    <source>
        <dbReference type="ARBA" id="ARBA00000677"/>
    </source>
</evidence>
<keyword evidence="7" id="KW-0645">Protease</keyword>
<dbReference type="GO" id="GO:0004252">
    <property type="term" value="F:serine-type endopeptidase activity"/>
    <property type="evidence" value="ECO:0007669"/>
    <property type="project" value="InterPro"/>
</dbReference>
<gene>
    <name evidence="9" type="ORF">HCUR_00744</name>
</gene>
<dbReference type="InterPro" id="IPR019758">
    <property type="entry name" value="Pept_S26A_signal_pept_1_CS"/>
</dbReference>
<dbReference type="GO" id="GO:0006465">
    <property type="term" value="P:signal peptide processing"/>
    <property type="evidence" value="ECO:0007669"/>
    <property type="project" value="InterPro"/>
</dbReference>
<dbReference type="PROSITE" id="PS00761">
    <property type="entry name" value="SPASE_I_3"/>
    <property type="match status" value="1"/>
</dbReference>
<proteinExistence type="inferred from homology"/>
<evidence type="ECO:0000313" key="10">
    <source>
        <dbReference type="Proteomes" id="UP000239425"/>
    </source>
</evidence>
<evidence type="ECO:0000256" key="3">
    <source>
        <dbReference type="ARBA" id="ARBA00013208"/>
    </source>
</evidence>
<dbReference type="NCBIfam" id="TIGR02227">
    <property type="entry name" value="sigpep_I_bact"/>
    <property type="match status" value="1"/>
</dbReference>
<evidence type="ECO:0000256" key="4">
    <source>
        <dbReference type="ARBA" id="ARBA00019232"/>
    </source>
</evidence>
<comment type="catalytic activity">
    <reaction evidence="1 7">
        <text>Cleavage of hydrophobic, N-terminal signal or leader sequences from secreted and periplasmic proteins.</text>
        <dbReference type="EC" id="3.4.21.89"/>
    </reaction>
</comment>
<feature type="active site" evidence="6">
    <location>
        <position position="41"/>
    </location>
</feature>
<keyword evidence="7" id="KW-0472">Membrane</keyword>
<dbReference type="GO" id="GO:0009003">
    <property type="term" value="F:signal peptidase activity"/>
    <property type="evidence" value="ECO:0007669"/>
    <property type="project" value="UniProtKB-EC"/>
</dbReference>
<dbReference type="AlphaFoldDB" id="A0A2S5R8R7"/>
<organism evidence="9 10">
    <name type="scientific">Holospora curviuscula</name>
    <dbReference type="NCBI Taxonomy" id="1082868"/>
    <lineage>
        <taxon>Bacteria</taxon>
        <taxon>Pseudomonadati</taxon>
        <taxon>Pseudomonadota</taxon>
        <taxon>Alphaproteobacteria</taxon>
        <taxon>Holosporales</taxon>
        <taxon>Holosporaceae</taxon>
        <taxon>Holospora</taxon>
    </lineage>
</organism>
<dbReference type="Gene3D" id="2.10.109.10">
    <property type="entry name" value="Umud Fragment, subunit A"/>
    <property type="match status" value="1"/>
</dbReference>
<dbReference type="InterPro" id="IPR019533">
    <property type="entry name" value="Peptidase_S26"/>
</dbReference>
<feature type="active site" evidence="6">
    <location>
        <position position="105"/>
    </location>
</feature>
<dbReference type="CDD" id="cd06530">
    <property type="entry name" value="S26_SPase_I"/>
    <property type="match status" value="1"/>
</dbReference>
<dbReference type="EC" id="3.4.21.89" evidence="3 7"/>
<keyword evidence="5 7" id="KW-0378">Hydrolase</keyword>
<evidence type="ECO:0000256" key="2">
    <source>
        <dbReference type="ARBA" id="ARBA00009370"/>
    </source>
</evidence>
<dbReference type="PROSITE" id="PS00760">
    <property type="entry name" value="SPASE_I_2"/>
    <property type="match status" value="1"/>
</dbReference>
<dbReference type="InterPro" id="IPR036286">
    <property type="entry name" value="LexA/Signal_pep-like_sf"/>
</dbReference>
<evidence type="ECO:0000256" key="7">
    <source>
        <dbReference type="RuleBase" id="RU362042"/>
    </source>
</evidence>
<dbReference type="InterPro" id="IPR019757">
    <property type="entry name" value="Pept_S26A_signal_pept_1_Lys-AS"/>
</dbReference>
<dbReference type="RefSeq" id="WP_104206777.1">
    <property type="nucleotide sequence ID" value="NZ_PHHC01000082.1"/>
</dbReference>
<reference evidence="9 10" key="1">
    <citation type="submission" date="2017-11" db="EMBL/GenBank/DDBJ databases">
        <title>Comparative genomic analysis of Holospora spp., intranuclear symbionts of paramecia.</title>
        <authorList>
            <person name="Garushyants S.K."/>
            <person name="Beliavskaya A."/>
            <person name="Malko D.B."/>
            <person name="Logacheva M.D."/>
            <person name="Rautian M.S."/>
            <person name="Gelfand M.S."/>
        </authorList>
    </citation>
    <scope>NUCLEOTIDE SEQUENCE [LARGE SCALE GENOMIC DNA]</scope>
    <source>
        <strain evidence="10">02AZ16</strain>
    </source>
</reference>
<dbReference type="GO" id="GO:0016020">
    <property type="term" value="C:membrane"/>
    <property type="evidence" value="ECO:0007669"/>
    <property type="project" value="UniProtKB-SubCell"/>
</dbReference>